<evidence type="ECO:0000256" key="6">
    <source>
        <dbReference type="ARBA" id="ARBA00012487"/>
    </source>
</evidence>
<evidence type="ECO:0000256" key="8">
    <source>
        <dbReference type="ARBA" id="ARBA00022475"/>
    </source>
</evidence>
<dbReference type="Pfam" id="PF01148">
    <property type="entry name" value="CTP_transf_1"/>
    <property type="match status" value="1"/>
</dbReference>
<keyword evidence="9" id="KW-0444">Lipid biosynthesis</keyword>
<name>A0ABN1MQ91_9FLAO</name>
<evidence type="ECO:0000256" key="13">
    <source>
        <dbReference type="ARBA" id="ARBA00022989"/>
    </source>
</evidence>
<feature type="transmembrane region" description="Helical" evidence="19">
    <location>
        <begin position="182"/>
        <end position="202"/>
    </location>
</feature>
<comment type="caution">
    <text evidence="20">The sequence shown here is derived from an EMBL/GenBank/DDBJ whole genome shotgun (WGS) entry which is preliminary data.</text>
</comment>
<comment type="similarity">
    <text evidence="5 18">Belongs to the CDS family.</text>
</comment>
<comment type="subcellular location">
    <subcellularLocation>
        <location evidence="2">Cell membrane</location>
        <topology evidence="2">Multi-pass membrane protein</topology>
    </subcellularLocation>
</comment>
<keyword evidence="16" id="KW-0594">Phospholipid biosynthesis</keyword>
<comment type="catalytic activity">
    <reaction evidence="1 18">
        <text>a 1,2-diacyl-sn-glycero-3-phosphate + CTP + H(+) = a CDP-1,2-diacyl-sn-glycerol + diphosphate</text>
        <dbReference type="Rhea" id="RHEA:16229"/>
        <dbReference type="ChEBI" id="CHEBI:15378"/>
        <dbReference type="ChEBI" id="CHEBI:33019"/>
        <dbReference type="ChEBI" id="CHEBI:37563"/>
        <dbReference type="ChEBI" id="CHEBI:58332"/>
        <dbReference type="ChEBI" id="CHEBI:58608"/>
        <dbReference type="EC" id="2.7.7.41"/>
    </reaction>
</comment>
<dbReference type="EC" id="2.7.7.41" evidence="6 18"/>
<dbReference type="PANTHER" id="PTHR46382:SF1">
    <property type="entry name" value="PHOSPHATIDATE CYTIDYLYLTRANSFERASE"/>
    <property type="match status" value="1"/>
</dbReference>
<dbReference type="GO" id="GO:0016779">
    <property type="term" value="F:nucleotidyltransferase activity"/>
    <property type="evidence" value="ECO:0007669"/>
    <property type="project" value="UniProtKB-KW"/>
</dbReference>
<gene>
    <name evidence="20" type="ORF">GCM10009118_19100</name>
</gene>
<dbReference type="InterPro" id="IPR000374">
    <property type="entry name" value="PC_trans"/>
</dbReference>
<feature type="transmembrane region" description="Helical" evidence="19">
    <location>
        <begin position="139"/>
        <end position="162"/>
    </location>
</feature>
<evidence type="ECO:0000256" key="12">
    <source>
        <dbReference type="ARBA" id="ARBA00022695"/>
    </source>
</evidence>
<protein>
    <recommendedName>
        <fullName evidence="7 18">Phosphatidate cytidylyltransferase</fullName>
        <ecNumber evidence="6 18">2.7.7.41</ecNumber>
    </recommendedName>
</protein>
<feature type="transmembrane region" description="Helical" evidence="19">
    <location>
        <begin position="208"/>
        <end position="227"/>
    </location>
</feature>
<keyword evidence="15 19" id="KW-0472">Membrane</keyword>
<comment type="pathway">
    <text evidence="4">Lipid metabolism.</text>
</comment>
<keyword evidence="11 18" id="KW-0812">Transmembrane</keyword>
<evidence type="ECO:0000256" key="15">
    <source>
        <dbReference type="ARBA" id="ARBA00023136"/>
    </source>
</evidence>
<evidence type="ECO:0000256" key="11">
    <source>
        <dbReference type="ARBA" id="ARBA00022692"/>
    </source>
</evidence>
<keyword evidence="21" id="KW-1185">Reference proteome</keyword>
<evidence type="ECO:0000313" key="21">
    <source>
        <dbReference type="Proteomes" id="UP001501126"/>
    </source>
</evidence>
<evidence type="ECO:0000256" key="1">
    <source>
        <dbReference type="ARBA" id="ARBA00001698"/>
    </source>
</evidence>
<keyword evidence="8" id="KW-1003">Cell membrane</keyword>
<feature type="transmembrane region" description="Helical" evidence="19">
    <location>
        <begin position="84"/>
        <end position="103"/>
    </location>
</feature>
<evidence type="ECO:0000313" key="20">
    <source>
        <dbReference type="EMBL" id="GAA0875501.1"/>
    </source>
</evidence>
<feature type="transmembrane region" description="Helical" evidence="19">
    <location>
        <begin position="60"/>
        <end position="78"/>
    </location>
</feature>
<evidence type="ECO:0000256" key="16">
    <source>
        <dbReference type="ARBA" id="ARBA00023209"/>
    </source>
</evidence>
<evidence type="ECO:0000256" key="19">
    <source>
        <dbReference type="SAM" id="Phobius"/>
    </source>
</evidence>
<sequence>MKDILVRSLTGVVFIALIIVGLTWNVWSAIAVMGLFVGLGLAEFYRIFQKENEGPERFTGITGGVLLFSGLCLTWLSWADQRIIWIPAVLGALPFVVMITELFRSKNNPIQNVSLSLFSWFYIVLPLFVLILLRGKANFPFEAIFPIGMLLIVWTNDTFAFLSGKFFGKTPLFPRLSPKKTWEGTVGGLLFSLLAGYLISYFSGLDLTFWLIAALIVAPAAIIGDLFESMMKRSLNIKDSGNILPGHGGILDRFDATFFAAPLFLILHFIYF</sequence>
<dbReference type="EMBL" id="BAAAFH010000011">
    <property type="protein sequence ID" value="GAA0875501.1"/>
    <property type="molecule type" value="Genomic_DNA"/>
</dbReference>
<feature type="transmembrane region" description="Helical" evidence="19">
    <location>
        <begin position="254"/>
        <end position="271"/>
    </location>
</feature>
<keyword evidence="13 19" id="KW-1133">Transmembrane helix</keyword>
<evidence type="ECO:0000256" key="4">
    <source>
        <dbReference type="ARBA" id="ARBA00005189"/>
    </source>
</evidence>
<dbReference type="Proteomes" id="UP001501126">
    <property type="component" value="Unassembled WGS sequence"/>
</dbReference>
<keyword evidence="17" id="KW-1208">Phospholipid metabolism</keyword>
<comment type="pathway">
    <text evidence="3 18">Phospholipid metabolism; CDP-diacylglycerol biosynthesis; CDP-diacylglycerol from sn-glycerol 3-phosphate: step 3/3.</text>
</comment>
<evidence type="ECO:0000256" key="7">
    <source>
        <dbReference type="ARBA" id="ARBA00019373"/>
    </source>
</evidence>
<dbReference type="PROSITE" id="PS01315">
    <property type="entry name" value="CDS"/>
    <property type="match status" value="1"/>
</dbReference>
<evidence type="ECO:0000256" key="10">
    <source>
        <dbReference type="ARBA" id="ARBA00022679"/>
    </source>
</evidence>
<keyword evidence="14" id="KW-0443">Lipid metabolism</keyword>
<keyword evidence="10 18" id="KW-0808">Transferase</keyword>
<evidence type="ECO:0000256" key="5">
    <source>
        <dbReference type="ARBA" id="ARBA00010185"/>
    </source>
</evidence>
<proteinExistence type="inferred from homology"/>
<accession>A0ABN1MQ91</accession>
<keyword evidence="12 18" id="KW-0548">Nucleotidyltransferase</keyword>
<feature type="transmembrane region" description="Helical" evidence="19">
    <location>
        <begin position="115"/>
        <end position="133"/>
    </location>
</feature>
<evidence type="ECO:0000256" key="9">
    <source>
        <dbReference type="ARBA" id="ARBA00022516"/>
    </source>
</evidence>
<evidence type="ECO:0000256" key="18">
    <source>
        <dbReference type="RuleBase" id="RU003938"/>
    </source>
</evidence>
<evidence type="ECO:0000256" key="2">
    <source>
        <dbReference type="ARBA" id="ARBA00004651"/>
    </source>
</evidence>
<organism evidence="20 21">
    <name type="scientific">Wandonia haliotis</name>
    <dbReference type="NCBI Taxonomy" id="574963"/>
    <lineage>
        <taxon>Bacteria</taxon>
        <taxon>Pseudomonadati</taxon>
        <taxon>Bacteroidota</taxon>
        <taxon>Flavobacteriia</taxon>
        <taxon>Flavobacteriales</taxon>
        <taxon>Crocinitomicaceae</taxon>
        <taxon>Wandonia</taxon>
    </lineage>
</organism>
<evidence type="ECO:0000256" key="17">
    <source>
        <dbReference type="ARBA" id="ARBA00023264"/>
    </source>
</evidence>
<dbReference type="RefSeq" id="WP_343787057.1">
    <property type="nucleotide sequence ID" value="NZ_BAAAFH010000011.1"/>
</dbReference>
<reference evidence="20 21" key="1">
    <citation type="journal article" date="2019" name="Int. J. Syst. Evol. Microbiol.">
        <title>The Global Catalogue of Microorganisms (GCM) 10K type strain sequencing project: providing services to taxonomists for standard genome sequencing and annotation.</title>
        <authorList>
            <consortium name="The Broad Institute Genomics Platform"/>
            <consortium name="The Broad Institute Genome Sequencing Center for Infectious Disease"/>
            <person name="Wu L."/>
            <person name="Ma J."/>
        </authorList>
    </citation>
    <scope>NUCLEOTIDE SEQUENCE [LARGE SCALE GENOMIC DNA]</scope>
    <source>
        <strain evidence="20 21">JCM 16083</strain>
    </source>
</reference>
<dbReference type="PANTHER" id="PTHR46382">
    <property type="entry name" value="PHOSPHATIDATE CYTIDYLYLTRANSFERASE"/>
    <property type="match status" value="1"/>
</dbReference>
<evidence type="ECO:0000256" key="14">
    <source>
        <dbReference type="ARBA" id="ARBA00023098"/>
    </source>
</evidence>
<evidence type="ECO:0000256" key="3">
    <source>
        <dbReference type="ARBA" id="ARBA00005119"/>
    </source>
</evidence>
<feature type="transmembrane region" description="Helical" evidence="19">
    <location>
        <begin position="5"/>
        <end position="24"/>
    </location>
</feature>